<dbReference type="Proteomes" id="UP000654604">
    <property type="component" value="Unassembled WGS sequence"/>
</dbReference>
<keyword evidence="3" id="KW-1185">Reference proteome</keyword>
<feature type="transmembrane region" description="Helical" evidence="1">
    <location>
        <begin position="20"/>
        <end position="43"/>
    </location>
</feature>
<evidence type="ECO:0000313" key="2">
    <source>
        <dbReference type="EMBL" id="MBE9223465.1"/>
    </source>
</evidence>
<evidence type="ECO:0000256" key="1">
    <source>
        <dbReference type="SAM" id="Phobius"/>
    </source>
</evidence>
<sequence length="234" mass="26651">MPRQRLIRKKNHPSQNLDSFLDILTNTVGVLMFIGLFVSLLTIEAERIITTPLRAETSKEGVFFELRNNQLFYISDPQIETQIDQLYSNLPTCNRPEAPRNNSQFAYQTYLNEVSIYNNCTTSILRRLENFSAENGQYRVSFTADGALRYEQIDNAMGEDNQQLRADDSQFSQILSNLNPNTEYVAFIVRPDSFPAFRAAREKAIDNGFQVGWEPFAQNNILVFGSGGRSVGVQ</sequence>
<reference evidence="2 3" key="1">
    <citation type="submission" date="2020-10" db="EMBL/GenBank/DDBJ databases">
        <authorList>
            <person name="Castelo-Branco R."/>
            <person name="Eusebio N."/>
            <person name="Adriana R."/>
            <person name="Vieira A."/>
            <person name="Brugerolle De Fraissinette N."/>
            <person name="Rezende De Castro R."/>
            <person name="Schneider M.P."/>
            <person name="Vasconcelos V."/>
            <person name="Leao P.N."/>
        </authorList>
    </citation>
    <scope>NUCLEOTIDE SEQUENCE [LARGE SCALE GENOMIC DNA]</scope>
    <source>
        <strain evidence="2 3">LEGE 03274</strain>
    </source>
</reference>
<gene>
    <name evidence="2" type="ORF">IQ215_12230</name>
</gene>
<keyword evidence="1" id="KW-0812">Transmembrane</keyword>
<organism evidence="2 3">
    <name type="scientific">Cyanobacterium stanieri LEGE 03274</name>
    <dbReference type="NCBI Taxonomy" id="1828756"/>
    <lineage>
        <taxon>Bacteria</taxon>
        <taxon>Bacillati</taxon>
        <taxon>Cyanobacteriota</taxon>
        <taxon>Cyanophyceae</taxon>
        <taxon>Oscillatoriophycideae</taxon>
        <taxon>Chroococcales</taxon>
        <taxon>Geminocystaceae</taxon>
        <taxon>Cyanobacterium</taxon>
    </lineage>
</organism>
<name>A0ABR9V6D4_9CHRO</name>
<dbReference type="RefSeq" id="WP_193801703.1">
    <property type="nucleotide sequence ID" value="NZ_JADEWC010000032.1"/>
</dbReference>
<keyword evidence="1" id="KW-1133">Transmembrane helix</keyword>
<dbReference type="EMBL" id="JADEWC010000032">
    <property type="protein sequence ID" value="MBE9223465.1"/>
    <property type="molecule type" value="Genomic_DNA"/>
</dbReference>
<proteinExistence type="predicted"/>
<accession>A0ABR9V6D4</accession>
<comment type="caution">
    <text evidence="2">The sequence shown here is derived from an EMBL/GenBank/DDBJ whole genome shotgun (WGS) entry which is preliminary data.</text>
</comment>
<evidence type="ECO:0000313" key="3">
    <source>
        <dbReference type="Proteomes" id="UP000654604"/>
    </source>
</evidence>
<protein>
    <recommendedName>
        <fullName evidence="4">Biopolymer transporter ExbD</fullName>
    </recommendedName>
</protein>
<evidence type="ECO:0008006" key="4">
    <source>
        <dbReference type="Google" id="ProtNLM"/>
    </source>
</evidence>
<keyword evidence="1" id="KW-0472">Membrane</keyword>